<dbReference type="RefSeq" id="XP_053586431.1">
    <property type="nucleotide sequence ID" value="XM_053726854.1"/>
</dbReference>
<proteinExistence type="predicted"/>
<evidence type="ECO:0000313" key="2">
    <source>
        <dbReference type="EMBL" id="KAF1760244.1"/>
    </source>
</evidence>
<reference evidence="2 3" key="1">
    <citation type="submission" date="2019-12" db="EMBL/GenBank/DDBJ databases">
        <title>Chromosome-level assembly of the Caenorhabditis remanei genome.</title>
        <authorList>
            <person name="Teterina A.A."/>
            <person name="Willis J.H."/>
            <person name="Phillips P.C."/>
        </authorList>
    </citation>
    <scope>NUCLEOTIDE SEQUENCE [LARGE SCALE GENOMIC DNA]</scope>
    <source>
        <strain evidence="2 3">PX506</strain>
        <tissue evidence="2">Whole organism</tissue>
    </source>
</reference>
<dbReference type="PANTHER" id="PTHR22899">
    <property type="entry name" value="CYCLIN-RELATED F-BOX FAMILY"/>
    <property type="match status" value="1"/>
</dbReference>
<dbReference type="PROSITE" id="PS50181">
    <property type="entry name" value="FBOX"/>
    <property type="match status" value="1"/>
</dbReference>
<evidence type="ECO:0000259" key="1">
    <source>
        <dbReference type="PROSITE" id="PS50181"/>
    </source>
</evidence>
<sequence>MFYFLLLCLPDFIILMILQRFSLLKLLEFSLISSRARQLVRSLNFTSEPIEVYIGDYEISIMIYGNQWEMRFSFYKRQYNSNNQIKRKLSPPRFADVIINNKRYKLHKEEFEMKDWLDHLLSVFNCSKIKKCKLATNQYDISSLEKTFDGVDTVALDFFEFSAEDVKGIWNAFKTCETLDINRFVYKGNEEKIQKILMRNYTTLRFFENTTLSLDDLLTINSSHAMFFPASFTEKVLNRFLKHWIKGSNPRLESADFVCYLEHNFELNLLLKGIDHKVEVINHLIFDDDEDEDEMEPDTEHVRIEIKRWDGTVATLAIESVRKFASIWMTVR</sequence>
<dbReference type="PANTHER" id="PTHR22899:SF0">
    <property type="entry name" value="F-BOX ASSOCIATED DOMAIN-CONTAINING PROTEIN-RELATED"/>
    <property type="match status" value="1"/>
</dbReference>
<feature type="domain" description="F-box" evidence="1">
    <location>
        <begin position="3"/>
        <end position="50"/>
    </location>
</feature>
<gene>
    <name evidence="2" type="ORF">GCK72_008490</name>
</gene>
<dbReference type="EMBL" id="WUAV01000003">
    <property type="protein sequence ID" value="KAF1760244.1"/>
    <property type="molecule type" value="Genomic_DNA"/>
</dbReference>
<protein>
    <recommendedName>
        <fullName evidence="1">F-box domain-containing protein</fullName>
    </recommendedName>
</protein>
<dbReference type="InterPro" id="IPR053222">
    <property type="entry name" value="Zygotic_Embryogenesis-Asso"/>
</dbReference>
<dbReference type="AlphaFoldDB" id="A0A6A5H0E7"/>
<dbReference type="InterPro" id="IPR001810">
    <property type="entry name" value="F-box_dom"/>
</dbReference>
<dbReference type="CTD" id="9816969"/>
<dbReference type="InterPro" id="IPR012885">
    <property type="entry name" value="F-box_Sdz-33"/>
</dbReference>
<name>A0A6A5H0E7_CAERE</name>
<dbReference type="Pfam" id="PF00646">
    <property type="entry name" value="F-box"/>
    <property type="match status" value="1"/>
</dbReference>
<comment type="caution">
    <text evidence="2">The sequence shown here is derived from an EMBL/GenBank/DDBJ whole genome shotgun (WGS) entry which is preliminary data.</text>
</comment>
<accession>A0A6A5H0E7</accession>
<evidence type="ECO:0000313" key="3">
    <source>
        <dbReference type="Proteomes" id="UP000483820"/>
    </source>
</evidence>
<dbReference type="GeneID" id="9816969"/>
<organism evidence="2 3">
    <name type="scientific">Caenorhabditis remanei</name>
    <name type="common">Caenorhabditis vulgaris</name>
    <dbReference type="NCBI Taxonomy" id="31234"/>
    <lineage>
        <taxon>Eukaryota</taxon>
        <taxon>Metazoa</taxon>
        <taxon>Ecdysozoa</taxon>
        <taxon>Nematoda</taxon>
        <taxon>Chromadorea</taxon>
        <taxon>Rhabditida</taxon>
        <taxon>Rhabditina</taxon>
        <taxon>Rhabditomorpha</taxon>
        <taxon>Rhabditoidea</taxon>
        <taxon>Rhabditidae</taxon>
        <taxon>Peloderinae</taxon>
        <taxon>Caenorhabditis</taxon>
    </lineage>
</organism>
<dbReference type="Proteomes" id="UP000483820">
    <property type="component" value="Chromosome III"/>
</dbReference>
<dbReference type="KEGG" id="crq:GCK72_008490"/>
<dbReference type="Pfam" id="PF07735">
    <property type="entry name" value="FBA_2"/>
    <property type="match status" value="1"/>
</dbReference>